<accession>A0AAU8GD26</accession>
<sequence length="491" mass="57605">MLSVKTLWKIKQLYNHSDIQSKFIFAHLKHIKEYKIVNNNYNEPIIQPEEGFVSNLKYIKCVDETKVPERTRVVEYCSLFKSDIVKFHELDNNDPFITLNIKAEENNSIISVNTGLCFNVPKKMVLLIYQEKNNANVFVKPVTIDSKNNGLLYLVYQCNANTDTFIKLSMKLYFTQPKIEGWFKNNDHNIDKQFIPKKCELSYIFNFPKNYEDYFTDFNKSPYLNAENSIWISKPTNIICSGRKRFNDQIIDLSGIICDNDNKICYNIPNQPMKYLCIFFPSRSVKILPKNVKSFSTKSPLSGCNGYFSSDNSEYYKKMIELNKKLYKLSNKKDIINKYVSNSCKHRSIDDIEKIRNLLQCTDFKNIQNDLKRFNNVDSNNLQKIAITPTENSIYNKYQKINECYEIEAKEIIDTSLKNSDYIYKEIMLQKLTNPVKNESFSDDDEISLQTNYNDSATSNTINTQKEKITYKRKLEENDTNITNKKSRINE</sequence>
<dbReference type="EMBL" id="PP955094">
    <property type="protein sequence ID" value="XCH39307.1"/>
    <property type="molecule type" value="Genomic_DNA"/>
</dbReference>
<reference evidence="1" key="1">
    <citation type="submission" date="2024-06" db="EMBL/GenBank/DDBJ databases">
        <title>North American crayfish harbour diverse members of the Nudiviridae.</title>
        <authorList>
            <person name="Stratton C."/>
            <person name="Bojko J."/>
        </authorList>
    </citation>
    <scope>NUCLEOTIDE SEQUENCE</scope>
    <source>
        <strain evidence="1">142H</strain>
    </source>
</reference>
<protein>
    <submittedName>
        <fullName evidence="1">Uncharacterized protein</fullName>
    </submittedName>
</protein>
<organism evidence="1">
    <name type="scientific">Faxonius propinquus nudivirus</name>
    <dbReference type="NCBI Taxonomy" id="3139431"/>
    <lineage>
        <taxon>Viruses</taxon>
        <taxon>Viruses incertae sedis</taxon>
        <taxon>Naldaviricetes</taxon>
        <taxon>Lefavirales</taxon>
        <taxon>Nudiviridae</taxon>
    </lineage>
</organism>
<evidence type="ECO:0000313" key="1">
    <source>
        <dbReference type="EMBL" id="XCH39307.1"/>
    </source>
</evidence>
<proteinExistence type="predicted"/>
<gene>
    <name evidence="1" type="ORF">FpNV_062</name>
</gene>
<name>A0AAU8GD26_9VIRU</name>